<dbReference type="Proteomes" id="UP000268093">
    <property type="component" value="Unassembled WGS sequence"/>
</dbReference>
<name>A0A433DJN7_9FUNG</name>
<evidence type="ECO:0000313" key="2">
    <source>
        <dbReference type="EMBL" id="RUP51017.1"/>
    </source>
</evidence>
<comment type="caution">
    <text evidence="2">The sequence shown here is derived from an EMBL/GenBank/DDBJ whole genome shotgun (WGS) entry which is preliminary data.</text>
</comment>
<reference evidence="2 3" key="1">
    <citation type="journal article" date="2018" name="New Phytol.">
        <title>Phylogenomics of Endogonaceae and evolution of mycorrhizas within Mucoromycota.</title>
        <authorList>
            <person name="Chang Y."/>
            <person name="Desiro A."/>
            <person name="Na H."/>
            <person name="Sandor L."/>
            <person name="Lipzen A."/>
            <person name="Clum A."/>
            <person name="Barry K."/>
            <person name="Grigoriev I.V."/>
            <person name="Martin F.M."/>
            <person name="Stajich J.E."/>
            <person name="Smith M.E."/>
            <person name="Bonito G."/>
            <person name="Spatafora J.W."/>
        </authorList>
    </citation>
    <scope>NUCLEOTIDE SEQUENCE [LARGE SCALE GENOMIC DNA]</scope>
    <source>
        <strain evidence="2 3">GMNB39</strain>
    </source>
</reference>
<feature type="non-terminal residue" evidence="2">
    <location>
        <position position="90"/>
    </location>
</feature>
<feature type="region of interest" description="Disordered" evidence="1">
    <location>
        <begin position="22"/>
        <end position="50"/>
    </location>
</feature>
<proteinExistence type="predicted"/>
<dbReference type="EMBL" id="RBNI01001013">
    <property type="protein sequence ID" value="RUP51017.1"/>
    <property type="molecule type" value="Genomic_DNA"/>
</dbReference>
<gene>
    <name evidence="2" type="ORF">BC936DRAFT_136602</name>
</gene>
<evidence type="ECO:0000256" key="1">
    <source>
        <dbReference type="SAM" id="MobiDB-lite"/>
    </source>
</evidence>
<accession>A0A433DJN7</accession>
<keyword evidence="3" id="KW-1185">Reference proteome</keyword>
<dbReference type="AlphaFoldDB" id="A0A433DJN7"/>
<dbReference type="OrthoDB" id="17560at2759"/>
<organism evidence="2 3">
    <name type="scientific">Jimgerdemannia flammicorona</name>
    <dbReference type="NCBI Taxonomy" id="994334"/>
    <lineage>
        <taxon>Eukaryota</taxon>
        <taxon>Fungi</taxon>
        <taxon>Fungi incertae sedis</taxon>
        <taxon>Mucoromycota</taxon>
        <taxon>Mucoromycotina</taxon>
        <taxon>Endogonomycetes</taxon>
        <taxon>Endogonales</taxon>
        <taxon>Endogonaceae</taxon>
        <taxon>Jimgerdemannia</taxon>
    </lineage>
</organism>
<sequence length="90" mass="9944">MTPSKSLKLTRVHRAALLPLPRPSTTLRFPPPRPSTVRIPPAEIADPTKTRVPVQAHFGREDEQKGFSDPVNAVKLEAALVKSGVKYELH</sequence>
<evidence type="ECO:0000313" key="3">
    <source>
        <dbReference type="Proteomes" id="UP000268093"/>
    </source>
</evidence>
<protein>
    <submittedName>
        <fullName evidence="2">Uncharacterized protein</fullName>
    </submittedName>
</protein>